<comment type="caution">
    <text evidence="3">The sequence shown here is derived from an EMBL/GenBank/DDBJ whole genome shotgun (WGS) entry which is preliminary data.</text>
</comment>
<dbReference type="RefSeq" id="WP_343907187.1">
    <property type="nucleotide sequence ID" value="NZ_BAAAJE010000006.1"/>
</dbReference>
<dbReference type="Proteomes" id="UP001499979">
    <property type="component" value="Unassembled WGS sequence"/>
</dbReference>
<dbReference type="Pfam" id="PF01425">
    <property type="entry name" value="Amidase"/>
    <property type="match status" value="1"/>
</dbReference>
<sequence>MSRDRLAPLVPGDDTEARVRERYHGWATGGLAVVRELAERTIRGAEWPRRPGVTGPAVTPALRELLDGDAARARSEGWLVSPPAERAGHAGRLQGLGLAVKDVIDVAGLPTRNGAEGVPARVPAVHATAWAALEAHGARCVGKAATHAWAWGVTTPSIANPVDPDRIAGGSSGGSAATVRGGAAHAGLGTDTGGSIRIPAALCGVVGIRPTCGRIDMRGITPLAPEQDVVGPLAADVTTAAAVLEVLLGRPCMPSEGAVRGLRIGHLLRTGGLDDQVDQDYTETLRDLESQGADLVPLETDLPRLAVSLSLLTMLTSSARLYAEQVHAAPSAFGPESRALLTLGADLLDTAVLERARRALEASTAELFGSHDLDVVLTPTTPCVAPPRGAEHVTVGSRDEHVDAALTRFTAWAAATGLPAIAVPTGRGRLPTSMQVMAAPDREDTCIRVAQSIEQRRPTLTRGNEE</sequence>
<dbReference type="PANTHER" id="PTHR11895">
    <property type="entry name" value="TRANSAMIDASE"/>
    <property type="match status" value="1"/>
</dbReference>
<reference evidence="3 4" key="1">
    <citation type="journal article" date="2019" name="Int. J. Syst. Evol. Microbiol.">
        <title>The Global Catalogue of Microorganisms (GCM) 10K type strain sequencing project: providing services to taxonomists for standard genome sequencing and annotation.</title>
        <authorList>
            <consortium name="The Broad Institute Genomics Platform"/>
            <consortium name="The Broad Institute Genome Sequencing Center for Infectious Disease"/>
            <person name="Wu L."/>
            <person name="Ma J."/>
        </authorList>
    </citation>
    <scope>NUCLEOTIDE SEQUENCE [LARGE SCALE GENOMIC DNA]</scope>
    <source>
        <strain evidence="3 4">JCM 11813</strain>
    </source>
</reference>
<accession>A0ABN1UC31</accession>
<dbReference type="Gene3D" id="3.90.1300.10">
    <property type="entry name" value="Amidase signature (AS) domain"/>
    <property type="match status" value="1"/>
</dbReference>
<dbReference type="PANTHER" id="PTHR11895:SF7">
    <property type="entry name" value="GLUTAMYL-TRNA(GLN) AMIDOTRANSFERASE SUBUNIT A, MITOCHONDRIAL"/>
    <property type="match status" value="1"/>
</dbReference>
<dbReference type="InterPro" id="IPR000120">
    <property type="entry name" value="Amidase"/>
</dbReference>
<gene>
    <name evidence="3" type="ORF">GCM10009606_18250</name>
</gene>
<feature type="domain" description="Amidase" evidence="2">
    <location>
        <begin position="88"/>
        <end position="446"/>
    </location>
</feature>
<comment type="similarity">
    <text evidence="1">Belongs to the amidase family.</text>
</comment>
<dbReference type="InterPro" id="IPR036928">
    <property type="entry name" value="AS_sf"/>
</dbReference>
<proteinExistence type="inferred from homology"/>
<keyword evidence="4" id="KW-1185">Reference proteome</keyword>
<evidence type="ECO:0000313" key="3">
    <source>
        <dbReference type="EMBL" id="GAA1138874.1"/>
    </source>
</evidence>
<name>A0ABN1UC31_9ACTN</name>
<organism evidence="3 4">
    <name type="scientific">Nocardioides aquiterrae</name>
    <dbReference type="NCBI Taxonomy" id="203799"/>
    <lineage>
        <taxon>Bacteria</taxon>
        <taxon>Bacillati</taxon>
        <taxon>Actinomycetota</taxon>
        <taxon>Actinomycetes</taxon>
        <taxon>Propionibacteriales</taxon>
        <taxon>Nocardioidaceae</taxon>
        <taxon>Nocardioides</taxon>
    </lineage>
</organism>
<dbReference type="InterPro" id="IPR023631">
    <property type="entry name" value="Amidase_dom"/>
</dbReference>
<evidence type="ECO:0000313" key="4">
    <source>
        <dbReference type="Proteomes" id="UP001499979"/>
    </source>
</evidence>
<evidence type="ECO:0000256" key="1">
    <source>
        <dbReference type="ARBA" id="ARBA00009199"/>
    </source>
</evidence>
<dbReference type="SUPFAM" id="SSF75304">
    <property type="entry name" value="Amidase signature (AS) enzymes"/>
    <property type="match status" value="1"/>
</dbReference>
<protein>
    <submittedName>
        <fullName evidence="3">Amidase</fullName>
    </submittedName>
</protein>
<evidence type="ECO:0000259" key="2">
    <source>
        <dbReference type="Pfam" id="PF01425"/>
    </source>
</evidence>
<dbReference type="EMBL" id="BAAAJE010000006">
    <property type="protein sequence ID" value="GAA1138874.1"/>
    <property type="molecule type" value="Genomic_DNA"/>
</dbReference>